<dbReference type="SUPFAM" id="SSF52833">
    <property type="entry name" value="Thioredoxin-like"/>
    <property type="match status" value="1"/>
</dbReference>
<keyword evidence="6" id="KW-1185">Reference proteome</keyword>
<feature type="region of interest" description="Disordered" evidence="2">
    <location>
        <begin position="47"/>
        <end position="84"/>
    </location>
</feature>
<dbReference type="PANTHER" id="PTHR45694">
    <property type="entry name" value="GLUTAREDOXIN 2"/>
    <property type="match status" value="1"/>
</dbReference>
<feature type="transmembrane region" description="Helical" evidence="3">
    <location>
        <begin position="7"/>
        <end position="25"/>
    </location>
</feature>
<feature type="region of interest" description="Disordered" evidence="2">
    <location>
        <begin position="96"/>
        <end position="164"/>
    </location>
</feature>
<proteinExistence type="inferred from homology"/>
<dbReference type="GO" id="GO:0004362">
    <property type="term" value="F:glutathione-disulfide reductase (NADPH) activity"/>
    <property type="evidence" value="ECO:0007669"/>
    <property type="project" value="UniProtKB-ARBA"/>
</dbReference>
<dbReference type="PRINTS" id="PR00160">
    <property type="entry name" value="GLUTAREDOXIN"/>
</dbReference>
<dbReference type="EMBL" id="AMCV02000011">
    <property type="protein sequence ID" value="TDZ21932.1"/>
    <property type="molecule type" value="Genomic_DNA"/>
</dbReference>
<feature type="compositionally biased region" description="Low complexity" evidence="2">
    <location>
        <begin position="309"/>
        <end position="319"/>
    </location>
</feature>
<dbReference type="Pfam" id="PF00462">
    <property type="entry name" value="Glutaredoxin"/>
    <property type="match status" value="1"/>
</dbReference>
<dbReference type="InterPro" id="IPR014025">
    <property type="entry name" value="Glutaredoxin_subgr"/>
</dbReference>
<reference evidence="6" key="2">
    <citation type="journal article" date="2019" name="Mol. Plant Microbe Interact.">
        <title>Genome sequence resources for four phytopathogenic fungi from the Colletotrichum orbiculare species complex.</title>
        <authorList>
            <person name="Gan P."/>
            <person name="Tsushima A."/>
            <person name="Narusaka M."/>
            <person name="Narusaka Y."/>
            <person name="Takano Y."/>
            <person name="Kubo Y."/>
            <person name="Shirasu K."/>
        </authorList>
    </citation>
    <scope>GENOME REANNOTATION</scope>
    <source>
        <strain evidence="6">104-T / ATCC 96160 / CBS 514.97 / LARS 414 / MAFF 240422</strain>
    </source>
</reference>
<dbReference type="AlphaFoldDB" id="A0A484FVD5"/>
<dbReference type="OrthoDB" id="423313at2759"/>
<keyword evidence="3" id="KW-0472">Membrane</keyword>
<protein>
    <submittedName>
        <fullName evidence="5">Monothiol glutaredoxin-6</fullName>
    </submittedName>
</protein>
<dbReference type="NCBIfam" id="TIGR02180">
    <property type="entry name" value="GRX_euk"/>
    <property type="match status" value="1"/>
</dbReference>
<dbReference type="GO" id="GO:0005796">
    <property type="term" value="C:Golgi lumen"/>
    <property type="evidence" value="ECO:0007669"/>
    <property type="project" value="TreeGrafter"/>
</dbReference>
<accession>A0A484FVD5</accession>
<dbReference type="CDD" id="cd03419">
    <property type="entry name" value="GRX_GRXh_1_2_like"/>
    <property type="match status" value="1"/>
</dbReference>
<dbReference type="GO" id="GO:0034599">
    <property type="term" value="P:cellular response to oxidative stress"/>
    <property type="evidence" value="ECO:0007669"/>
    <property type="project" value="TreeGrafter"/>
</dbReference>
<feature type="compositionally biased region" description="Basic and acidic residues" evidence="2">
    <location>
        <begin position="63"/>
        <end position="80"/>
    </location>
</feature>
<keyword evidence="3" id="KW-1133">Transmembrane helix</keyword>
<dbReference type="Proteomes" id="UP000014480">
    <property type="component" value="Unassembled WGS sequence"/>
</dbReference>
<dbReference type="PANTHER" id="PTHR45694:SF5">
    <property type="entry name" value="GLUTAREDOXIN 2"/>
    <property type="match status" value="1"/>
</dbReference>
<dbReference type="GO" id="GO:0000324">
    <property type="term" value="C:fungal-type vacuole"/>
    <property type="evidence" value="ECO:0007669"/>
    <property type="project" value="TreeGrafter"/>
</dbReference>
<dbReference type="Gene3D" id="3.40.30.10">
    <property type="entry name" value="Glutaredoxin"/>
    <property type="match status" value="1"/>
</dbReference>
<dbReference type="InterPro" id="IPR036249">
    <property type="entry name" value="Thioredoxin-like_sf"/>
</dbReference>
<gene>
    <name evidence="5" type="primary">GRX6</name>
    <name evidence="5" type="ORF">Cob_v004995</name>
</gene>
<feature type="compositionally biased region" description="Basic and acidic residues" evidence="2">
    <location>
        <begin position="133"/>
        <end position="164"/>
    </location>
</feature>
<name>A0A484FVD5_COLOR</name>
<feature type="region of interest" description="Disordered" evidence="2">
    <location>
        <begin position="298"/>
        <end position="319"/>
    </location>
</feature>
<keyword evidence="3" id="KW-0812">Transmembrane</keyword>
<evidence type="ECO:0000256" key="2">
    <source>
        <dbReference type="SAM" id="MobiDB-lite"/>
    </source>
</evidence>
<evidence type="ECO:0000259" key="4">
    <source>
        <dbReference type="Pfam" id="PF00462"/>
    </source>
</evidence>
<dbReference type="FunFam" id="3.40.30.10:FF:000093">
    <property type="entry name" value="Glutaredoxin 2"/>
    <property type="match status" value="1"/>
</dbReference>
<comment type="similarity">
    <text evidence="1">Belongs to the glutaredoxin family. Monothiol subfamily.</text>
</comment>
<evidence type="ECO:0000313" key="5">
    <source>
        <dbReference type="EMBL" id="TDZ21932.1"/>
    </source>
</evidence>
<dbReference type="InterPro" id="IPR011899">
    <property type="entry name" value="Glutaredoxin_euk/vir"/>
</dbReference>
<sequence length="319" mass="34526">MPSPRQLRTLLIGVLIGVIFVLFYTSSLRSSEAKDERTIQDFYHKTVNGLSKKPPPPGQAVLDSDKTKAAGHVPVDKDADGDVDEDDARLAKDMQGRLKAAEDKAKESANKKSPLKPDAPSDVVGKGNSAAGQEKKKDKTGTGKEVAADSPDKDEKKKETDEDHAVEVELNSILKKSPVIIFSKSYCPYSKKAKELLLDKYSITPAPFVVELDKHDLGPQLQAFLGEKTGRKTVPNILINSVSIGGGDDLVELDGQNKLVPKIVDLGSRVLTLERDLAWPGITTSLLFFPSQLSEQSAPVRVNDDKSPSSTTSTTTHIA</sequence>
<organism evidence="5 6">
    <name type="scientific">Colletotrichum orbiculare (strain 104-T / ATCC 96160 / CBS 514.97 / LARS 414 / MAFF 240422)</name>
    <name type="common">Cucumber anthracnose fungus</name>
    <name type="synonym">Colletotrichum lagenarium</name>
    <dbReference type="NCBI Taxonomy" id="1213857"/>
    <lineage>
        <taxon>Eukaryota</taxon>
        <taxon>Fungi</taxon>
        <taxon>Dikarya</taxon>
        <taxon>Ascomycota</taxon>
        <taxon>Pezizomycotina</taxon>
        <taxon>Sordariomycetes</taxon>
        <taxon>Hypocreomycetidae</taxon>
        <taxon>Glomerellales</taxon>
        <taxon>Glomerellaceae</taxon>
        <taxon>Colletotrichum</taxon>
        <taxon>Colletotrichum orbiculare species complex</taxon>
    </lineage>
</organism>
<dbReference type="InterPro" id="IPR002109">
    <property type="entry name" value="Glutaredoxin"/>
</dbReference>
<feature type="domain" description="Glutaredoxin" evidence="4">
    <location>
        <begin position="179"/>
        <end position="242"/>
    </location>
</feature>
<dbReference type="STRING" id="1213857.A0A484FVD5"/>
<evidence type="ECO:0000313" key="6">
    <source>
        <dbReference type="Proteomes" id="UP000014480"/>
    </source>
</evidence>
<evidence type="ECO:0000256" key="3">
    <source>
        <dbReference type="SAM" id="Phobius"/>
    </source>
</evidence>
<comment type="caution">
    <text evidence="5">The sequence shown here is derived from an EMBL/GenBank/DDBJ whole genome shotgun (WGS) entry which is preliminary data.</text>
</comment>
<dbReference type="PROSITE" id="PS51354">
    <property type="entry name" value="GLUTAREDOXIN_2"/>
    <property type="match status" value="1"/>
</dbReference>
<reference evidence="6" key="1">
    <citation type="journal article" date="2013" name="New Phytol.">
        <title>Comparative genomic and transcriptomic analyses reveal the hemibiotrophic stage shift of Colletotrichum fungi.</title>
        <authorList>
            <person name="Gan P."/>
            <person name="Ikeda K."/>
            <person name="Irieda H."/>
            <person name="Narusaka M."/>
            <person name="O'Connell R.J."/>
            <person name="Narusaka Y."/>
            <person name="Takano Y."/>
            <person name="Kubo Y."/>
            <person name="Shirasu K."/>
        </authorList>
    </citation>
    <scope>NUCLEOTIDE SEQUENCE [LARGE SCALE GENOMIC DNA]</scope>
    <source>
        <strain evidence="6">104-T / ATCC 96160 / CBS 514.97 / LARS 414 / MAFF 240422</strain>
    </source>
</reference>
<dbReference type="GO" id="GO:0005801">
    <property type="term" value="C:cis-Golgi network"/>
    <property type="evidence" value="ECO:0007669"/>
    <property type="project" value="UniProtKB-ARBA"/>
</dbReference>
<evidence type="ECO:0000256" key="1">
    <source>
        <dbReference type="ARBA" id="ARBA00009630"/>
    </source>
</evidence>
<feature type="compositionally biased region" description="Basic and acidic residues" evidence="2">
    <location>
        <begin position="96"/>
        <end position="110"/>
    </location>
</feature>